<dbReference type="Gene3D" id="2.60.40.420">
    <property type="entry name" value="Cupredoxins - blue copper proteins"/>
    <property type="match status" value="2"/>
</dbReference>
<name>A0A9D5HJ78_9LILI</name>
<dbReference type="SUPFAM" id="SSF49503">
    <property type="entry name" value="Cupredoxins"/>
    <property type="match status" value="2"/>
</dbReference>
<comment type="caution">
    <text evidence="2">The sequence shown here is derived from an EMBL/GenBank/DDBJ whole genome shotgun (WGS) entry which is preliminary data.</text>
</comment>
<dbReference type="InterPro" id="IPR008972">
    <property type="entry name" value="Cupredoxin"/>
</dbReference>
<sequence>MLMILVRVNSHHVEHAVLHLQEILDGGHDLPFPNGVLINGRGPNGNSFIVEQGKTYWFRISNVGLTTCLNISLTLFLSADRPPPDYYIVVSTRFTNLSLTSTAILHYSNFAGSPVGSPPGGPTVEIDFSLNQAGSVRQPLQPFFSAASLALELSAAEPSPLPLEVGPFQTKKPGGNPKIKVRIHLNPYGIAVVGSFLLIEDDSKDTDSSEASWPALPANCAVKTSLPERWSDEHAFRVPQISAMNAEKHKRARTMNNNSKTYRFRISNVGFTTCLNIRFQGHTMKLVEVEGSHTLQNTYSSLDVCLGQSYPVLCHC</sequence>
<accession>A0A9D5HJ78</accession>
<dbReference type="Pfam" id="PF00394">
    <property type="entry name" value="Cu-oxidase"/>
    <property type="match status" value="2"/>
</dbReference>
<keyword evidence="3" id="KW-1185">Reference proteome</keyword>
<evidence type="ECO:0000313" key="3">
    <source>
        <dbReference type="Proteomes" id="UP001085076"/>
    </source>
</evidence>
<dbReference type="InterPro" id="IPR001117">
    <property type="entry name" value="Cu-oxidase_2nd"/>
</dbReference>
<organism evidence="2 3">
    <name type="scientific">Dioscorea zingiberensis</name>
    <dbReference type="NCBI Taxonomy" id="325984"/>
    <lineage>
        <taxon>Eukaryota</taxon>
        <taxon>Viridiplantae</taxon>
        <taxon>Streptophyta</taxon>
        <taxon>Embryophyta</taxon>
        <taxon>Tracheophyta</taxon>
        <taxon>Spermatophyta</taxon>
        <taxon>Magnoliopsida</taxon>
        <taxon>Liliopsida</taxon>
        <taxon>Dioscoreales</taxon>
        <taxon>Dioscoreaceae</taxon>
        <taxon>Dioscorea</taxon>
    </lineage>
</organism>
<feature type="domain" description="Plastocyanin-like" evidence="1">
    <location>
        <begin position="251"/>
        <end position="314"/>
    </location>
</feature>
<dbReference type="InterPro" id="IPR045087">
    <property type="entry name" value="Cu-oxidase_fam"/>
</dbReference>
<feature type="domain" description="Plastocyanin-like" evidence="1">
    <location>
        <begin position="20"/>
        <end position="73"/>
    </location>
</feature>
<dbReference type="GO" id="GO:0016491">
    <property type="term" value="F:oxidoreductase activity"/>
    <property type="evidence" value="ECO:0007669"/>
    <property type="project" value="TreeGrafter"/>
</dbReference>
<reference evidence="2" key="2">
    <citation type="journal article" date="2022" name="Hortic Res">
        <title>The genome of Dioscorea zingiberensis sheds light on the biosynthesis, origin and evolution of the medicinally important diosgenin saponins.</title>
        <authorList>
            <person name="Li Y."/>
            <person name="Tan C."/>
            <person name="Li Z."/>
            <person name="Guo J."/>
            <person name="Li S."/>
            <person name="Chen X."/>
            <person name="Wang C."/>
            <person name="Dai X."/>
            <person name="Yang H."/>
            <person name="Song W."/>
            <person name="Hou L."/>
            <person name="Xu J."/>
            <person name="Tong Z."/>
            <person name="Xu A."/>
            <person name="Yuan X."/>
            <person name="Wang W."/>
            <person name="Yang Q."/>
            <person name="Chen L."/>
            <person name="Sun Z."/>
            <person name="Wang K."/>
            <person name="Pan B."/>
            <person name="Chen J."/>
            <person name="Bao Y."/>
            <person name="Liu F."/>
            <person name="Qi X."/>
            <person name="Gang D.R."/>
            <person name="Wen J."/>
            <person name="Li J."/>
        </authorList>
    </citation>
    <scope>NUCLEOTIDE SEQUENCE</scope>
    <source>
        <strain evidence="2">Dzin_1.0</strain>
    </source>
</reference>
<evidence type="ECO:0000259" key="1">
    <source>
        <dbReference type="Pfam" id="PF00394"/>
    </source>
</evidence>
<dbReference type="AlphaFoldDB" id="A0A9D5HJ78"/>
<dbReference type="OrthoDB" id="2121828at2759"/>
<dbReference type="Proteomes" id="UP001085076">
    <property type="component" value="Miscellaneous, Linkage group lg03"/>
</dbReference>
<dbReference type="PANTHER" id="PTHR11709">
    <property type="entry name" value="MULTI-COPPER OXIDASE"/>
    <property type="match status" value="1"/>
</dbReference>
<reference evidence="2" key="1">
    <citation type="submission" date="2021-03" db="EMBL/GenBank/DDBJ databases">
        <authorList>
            <person name="Li Z."/>
            <person name="Yang C."/>
        </authorList>
    </citation>
    <scope>NUCLEOTIDE SEQUENCE</scope>
    <source>
        <strain evidence="2">Dzin_1.0</strain>
        <tissue evidence="2">Leaf</tissue>
    </source>
</reference>
<proteinExistence type="predicted"/>
<dbReference type="EMBL" id="JAGGNH010000003">
    <property type="protein sequence ID" value="KAJ0978363.1"/>
    <property type="molecule type" value="Genomic_DNA"/>
</dbReference>
<dbReference type="PANTHER" id="PTHR11709:SF90">
    <property type="entry name" value="OS07G0510900 PROTEIN"/>
    <property type="match status" value="1"/>
</dbReference>
<evidence type="ECO:0000313" key="2">
    <source>
        <dbReference type="EMBL" id="KAJ0978363.1"/>
    </source>
</evidence>
<gene>
    <name evidence="2" type="ORF">J5N97_013837</name>
</gene>
<protein>
    <recommendedName>
        <fullName evidence="1">Plastocyanin-like domain-containing protein</fullName>
    </recommendedName>
</protein>